<proteinExistence type="predicted"/>
<dbReference type="RefSeq" id="WP_306884731.1">
    <property type="nucleotide sequence ID" value="NZ_JAUSUL010000001.1"/>
</dbReference>
<organism evidence="1 2">
    <name type="scientific">Amorphus orientalis</name>
    <dbReference type="NCBI Taxonomy" id="649198"/>
    <lineage>
        <taxon>Bacteria</taxon>
        <taxon>Pseudomonadati</taxon>
        <taxon>Pseudomonadota</taxon>
        <taxon>Alphaproteobacteria</taxon>
        <taxon>Hyphomicrobiales</taxon>
        <taxon>Amorphaceae</taxon>
        <taxon>Amorphus</taxon>
    </lineage>
</organism>
<dbReference type="Proteomes" id="UP001229244">
    <property type="component" value="Unassembled WGS sequence"/>
</dbReference>
<comment type="caution">
    <text evidence="1">The sequence shown here is derived from an EMBL/GenBank/DDBJ whole genome shotgun (WGS) entry which is preliminary data.</text>
</comment>
<dbReference type="EMBL" id="JAUSUL010000001">
    <property type="protein sequence ID" value="MDQ0314947.1"/>
    <property type="molecule type" value="Genomic_DNA"/>
</dbReference>
<dbReference type="AlphaFoldDB" id="A0AAE3VN08"/>
<accession>A0AAE3VN08</accession>
<reference evidence="1" key="1">
    <citation type="submission" date="2023-07" db="EMBL/GenBank/DDBJ databases">
        <title>Genomic Encyclopedia of Type Strains, Phase IV (KMG-IV): sequencing the most valuable type-strain genomes for metagenomic binning, comparative biology and taxonomic classification.</title>
        <authorList>
            <person name="Goeker M."/>
        </authorList>
    </citation>
    <scope>NUCLEOTIDE SEQUENCE</scope>
    <source>
        <strain evidence="1">DSM 21202</strain>
    </source>
</reference>
<protein>
    <submittedName>
        <fullName evidence="1">Uncharacterized protein</fullName>
    </submittedName>
</protein>
<keyword evidence="2" id="KW-1185">Reference proteome</keyword>
<evidence type="ECO:0000313" key="1">
    <source>
        <dbReference type="EMBL" id="MDQ0314947.1"/>
    </source>
</evidence>
<gene>
    <name evidence="1" type="ORF">J2S73_001384</name>
</gene>
<sequence length="42" mass="4569">MIALDDSRAGPALARLVSIENARGNYEGAYDAANRFIEGFRP</sequence>
<evidence type="ECO:0000313" key="2">
    <source>
        <dbReference type="Proteomes" id="UP001229244"/>
    </source>
</evidence>
<name>A0AAE3VN08_9HYPH</name>